<dbReference type="Pfam" id="PF01047">
    <property type="entry name" value="MarR"/>
    <property type="match status" value="1"/>
</dbReference>
<dbReference type="InterPro" id="IPR036388">
    <property type="entry name" value="WH-like_DNA-bd_sf"/>
</dbReference>
<dbReference type="InterPro" id="IPR011991">
    <property type="entry name" value="ArsR-like_HTH"/>
</dbReference>
<dbReference type="PROSITE" id="PS01117">
    <property type="entry name" value="HTH_MARR_1"/>
    <property type="match status" value="1"/>
</dbReference>
<dbReference type="CDD" id="cd00090">
    <property type="entry name" value="HTH_ARSR"/>
    <property type="match status" value="1"/>
</dbReference>
<evidence type="ECO:0000256" key="1">
    <source>
        <dbReference type="ARBA" id="ARBA00023015"/>
    </source>
</evidence>
<dbReference type="InterPro" id="IPR036390">
    <property type="entry name" value="WH_DNA-bd_sf"/>
</dbReference>
<dbReference type="SMART" id="SM00347">
    <property type="entry name" value="HTH_MARR"/>
    <property type="match status" value="1"/>
</dbReference>
<dbReference type="Gene3D" id="1.10.10.10">
    <property type="entry name" value="Winged helix-like DNA-binding domain superfamily/Winged helix DNA-binding domain"/>
    <property type="match status" value="1"/>
</dbReference>
<accession>A0A162H203</accession>
<protein>
    <submittedName>
        <fullName evidence="5">MarR family transcriptional regulator</fullName>
    </submittedName>
</protein>
<evidence type="ECO:0000259" key="4">
    <source>
        <dbReference type="PROSITE" id="PS50995"/>
    </source>
</evidence>
<comment type="caution">
    <text evidence="5">The sequence shown here is derived from an EMBL/GenBank/DDBJ whole genome shotgun (WGS) entry which is preliminary data.</text>
</comment>
<evidence type="ECO:0000256" key="2">
    <source>
        <dbReference type="ARBA" id="ARBA00023125"/>
    </source>
</evidence>
<organism evidence="5 6">
    <name type="scientific">Bdellovibrio bacteriovorus</name>
    <dbReference type="NCBI Taxonomy" id="959"/>
    <lineage>
        <taxon>Bacteria</taxon>
        <taxon>Pseudomonadati</taxon>
        <taxon>Bdellovibrionota</taxon>
        <taxon>Bdellovibrionia</taxon>
        <taxon>Bdellovibrionales</taxon>
        <taxon>Pseudobdellovibrionaceae</taxon>
        <taxon>Bdellovibrio</taxon>
    </lineage>
</organism>
<dbReference type="PRINTS" id="PR00598">
    <property type="entry name" value="HTHMARR"/>
</dbReference>
<reference evidence="5 6" key="1">
    <citation type="submission" date="2016-03" db="EMBL/GenBank/DDBJ databases">
        <authorList>
            <person name="Ploux O."/>
        </authorList>
    </citation>
    <scope>NUCLEOTIDE SEQUENCE [LARGE SCALE GENOMIC DNA]</scope>
    <source>
        <strain evidence="5 6">EC13</strain>
    </source>
</reference>
<evidence type="ECO:0000313" key="6">
    <source>
        <dbReference type="Proteomes" id="UP000075799"/>
    </source>
</evidence>
<gene>
    <name evidence="5" type="ORF">AZI87_09840</name>
</gene>
<dbReference type="Proteomes" id="UP000075799">
    <property type="component" value="Unassembled WGS sequence"/>
</dbReference>
<dbReference type="OrthoDB" id="5292830at2"/>
<dbReference type="InterPro" id="IPR023187">
    <property type="entry name" value="Tscrpt_reg_MarR-type_CS"/>
</dbReference>
<dbReference type="PANTHER" id="PTHR42756">
    <property type="entry name" value="TRANSCRIPTIONAL REGULATOR, MARR"/>
    <property type="match status" value="1"/>
</dbReference>
<dbReference type="InterPro" id="IPR000835">
    <property type="entry name" value="HTH_MarR-typ"/>
</dbReference>
<evidence type="ECO:0000313" key="5">
    <source>
        <dbReference type="EMBL" id="KYG69471.1"/>
    </source>
</evidence>
<keyword evidence="3" id="KW-0804">Transcription</keyword>
<dbReference type="EMBL" id="LUKD01000001">
    <property type="protein sequence ID" value="KYG69471.1"/>
    <property type="molecule type" value="Genomic_DNA"/>
</dbReference>
<feature type="domain" description="HTH marR-type" evidence="4">
    <location>
        <begin position="26"/>
        <end position="163"/>
    </location>
</feature>
<dbReference type="PROSITE" id="PS50995">
    <property type="entry name" value="HTH_MARR_2"/>
    <property type="match status" value="1"/>
</dbReference>
<evidence type="ECO:0000256" key="3">
    <source>
        <dbReference type="ARBA" id="ARBA00023163"/>
    </source>
</evidence>
<dbReference type="GO" id="GO:0003700">
    <property type="term" value="F:DNA-binding transcription factor activity"/>
    <property type="evidence" value="ECO:0007669"/>
    <property type="project" value="InterPro"/>
</dbReference>
<dbReference type="PANTHER" id="PTHR42756:SF1">
    <property type="entry name" value="TRANSCRIPTIONAL REPRESSOR OF EMRAB OPERON"/>
    <property type="match status" value="1"/>
</dbReference>
<dbReference type="AlphaFoldDB" id="A0A162H203"/>
<dbReference type="GO" id="GO:0003677">
    <property type="term" value="F:DNA binding"/>
    <property type="evidence" value="ECO:0007669"/>
    <property type="project" value="UniProtKB-KW"/>
</dbReference>
<dbReference type="RefSeq" id="WP_063206362.1">
    <property type="nucleotide sequence ID" value="NZ_LUKD01000001.1"/>
</dbReference>
<keyword evidence="2" id="KW-0238">DNA-binding</keyword>
<dbReference type="SUPFAM" id="SSF46785">
    <property type="entry name" value="Winged helix' DNA-binding domain"/>
    <property type="match status" value="1"/>
</dbReference>
<keyword evidence="1" id="KW-0805">Transcription regulation</keyword>
<sequence length="171" mass="19755">MAKLYFTEIPTREALEKSESPLYPDMDSLTLYSHILLRKVTTEMEINLDSFFSRYNLSSGRFTLMILLQRTPQGMMPSELAQKVGVTQATISGLINSLEKAELVKRTTHEKDGRSFVILITDKGSALCDEIIPEYHTRITQFWSEFNETEKHQINGYMERMIRTIPRLGQD</sequence>
<proteinExistence type="predicted"/>
<name>A0A162H203_BDEBC</name>